<keyword evidence="2" id="KW-1185">Reference proteome</keyword>
<name>A0A2Z7ARN4_9LAMI</name>
<proteinExistence type="predicted"/>
<evidence type="ECO:0000313" key="2">
    <source>
        <dbReference type="Proteomes" id="UP000250235"/>
    </source>
</evidence>
<accession>A0A2Z7ARN4</accession>
<dbReference type="EMBL" id="KV014481">
    <property type="protein sequence ID" value="KZV22049.1"/>
    <property type="molecule type" value="Genomic_DNA"/>
</dbReference>
<evidence type="ECO:0000313" key="1">
    <source>
        <dbReference type="EMBL" id="KZV22049.1"/>
    </source>
</evidence>
<dbReference type="Proteomes" id="UP000250235">
    <property type="component" value="Unassembled WGS sequence"/>
</dbReference>
<sequence length="164" mass="18748">MFGLLFRVENCIWSISGNFEIFEILVKPSNRFDDVCVVGMRCDADVNIAGLRDLSVKSVSGFDDVSIAWLLSVDDHAFYGATPFSERGRRDLFCLVVVRKFRPDDRWTPLKELFHPIPILEATGCPGRDRKGQKFFPVRVFVRTDCASSELLRPLRKLRYGLSL</sequence>
<organism evidence="1 2">
    <name type="scientific">Dorcoceras hygrometricum</name>
    <dbReference type="NCBI Taxonomy" id="472368"/>
    <lineage>
        <taxon>Eukaryota</taxon>
        <taxon>Viridiplantae</taxon>
        <taxon>Streptophyta</taxon>
        <taxon>Embryophyta</taxon>
        <taxon>Tracheophyta</taxon>
        <taxon>Spermatophyta</taxon>
        <taxon>Magnoliopsida</taxon>
        <taxon>eudicotyledons</taxon>
        <taxon>Gunneridae</taxon>
        <taxon>Pentapetalae</taxon>
        <taxon>asterids</taxon>
        <taxon>lamiids</taxon>
        <taxon>Lamiales</taxon>
        <taxon>Gesneriaceae</taxon>
        <taxon>Didymocarpoideae</taxon>
        <taxon>Trichosporeae</taxon>
        <taxon>Loxocarpinae</taxon>
        <taxon>Dorcoceras</taxon>
    </lineage>
</organism>
<dbReference type="AlphaFoldDB" id="A0A2Z7ARN4"/>
<protein>
    <submittedName>
        <fullName evidence="1">Uncharacterized protein</fullName>
    </submittedName>
</protein>
<gene>
    <name evidence="1" type="ORF">F511_18807</name>
</gene>
<reference evidence="1 2" key="1">
    <citation type="journal article" date="2015" name="Proc. Natl. Acad. Sci. U.S.A.">
        <title>The resurrection genome of Boea hygrometrica: A blueprint for survival of dehydration.</title>
        <authorList>
            <person name="Xiao L."/>
            <person name="Yang G."/>
            <person name="Zhang L."/>
            <person name="Yang X."/>
            <person name="Zhao S."/>
            <person name="Ji Z."/>
            <person name="Zhou Q."/>
            <person name="Hu M."/>
            <person name="Wang Y."/>
            <person name="Chen M."/>
            <person name="Xu Y."/>
            <person name="Jin H."/>
            <person name="Xiao X."/>
            <person name="Hu G."/>
            <person name="Bao F."/>
            <person name="Hu Y."/>
            <person name="Wan P."/>
            <person name="Li L."/>
            <person name="Deng X."/>
            <person name="Kuang T."/>
            <person name="Xiang C."/>
            <person name="Zhu J.K."/>
            <person name="Oliver M.J."/>
            <person name="He Y."/>
        </authorList>
    </citation>
    <scope>NUCLEOTIDE SEQUENCE [LARGE SCALE GENOMIC DNA]</scope>
    <source>
        <strain evidence="2">cv. XS01</strain>
    </source>
</reference>